<dbReference type="GO" id="GO:0000307">
    <property type="term" value="C:cyclin-dependent protein kinase holoenzyme complex"/>
    <property type="evidence" value="ECO:0007669"/>
    <property type="project" value="TreeGrafter"/>
</dbReference>
<dbReference type="GO" id="GO:0016538">
    <property type="term" value="F:cyclin-dependent protein serine/threonine kinase regulator activity"/>
    <property type="evidence" value="ECO:0007669"/>
    <property type="project" value="TreeGrafter"/>
</dbReference>
<feature type="non-terminal residue" evidence="1">
    <location>
        <position position="1"/>
    </location>
</feature>
<feature type="non-terminal residue" evidence="1">
    <location>
        <position position="53"/>
    </location>
</feature>
<organism evidence="1 2">
    <name type="scientific">Leucosporidium creatinivorum</name>
    <dbReference type="NCBI Taxonomy" id="106004"/>
    <lineage>
        <taxon>Eukaryota</taxon>
        <taxon>Fungi</taxon>
        <taxon>Dikarya</taxon>
        <taxon>Basidiomycota</taxon>
        <taxon>Pucciniomycotina</taxon>
        <taxon>Microbotryomycetes</taxon>
        <taxon>Leucosporidiales</taxon>
        <taxon>Leucosporidium</taxon>
    </lineage>
</organism>
<dbReference type="GO" id="GO:0019901">
    <property type="term" value="F:protein kinase binding"/>
    <property type="evidence" value="ECO:0007669"/>
    <property type="project" value="InterPro"/>
</dbReference>
<reference evidence="1 2" key="1">
    <citation type="submission" date="2016-07" db="EMBL/GenBank/DDBJ databases">
        <title>Pervasive Adenine N6-methylation of Active Genes in Fungi.</title>
        <authorList>
            <consortium name="DOE Joint Genome Institute"/>
            <person name="Mondo S.J."/>
            <person name="Dannebaum R.O."/>
            <person name="Kuo R.C."/>
            <person name="Labutti K."/>
            <person name="Haridas S."/>
            <person name="Kuo A."/>
            <person name="Salamov A."/>
            <person name="Ahrendt S.R."/>
            <person name="Lipzen A."/>
            <person name="Sullivan W."/>
            <person name="Andreopoulos W.B."/>
            <person name="Clum A."/>
            <person name="Lindquist E."/>
            <person name="Daum C."/>
            <person name="Ramamoorthy G.K."/>
            <person name="Gryganskyi A."/>
            <person name="Culley D."/>
            <person name="Magnuson J.K."/>
            <person name="James T.Y."/>
            <person name="O'Malley M.A."/>
            <person name="Stajich J.E."/>
            <person name="Spatafora J.W."/>
            <person name="Visel A."/>
            <person name="Grigoriev I.V."/>
        </authorList>
    </citation>
    <scope>NUCLEOTIDE SEQUENCE [LARGE SCALE GENOMIC DNA]</scope>
    <source>
        <strain evidence="1 2">62-1032</strain>
    </source>
</reference>
<dbReference type="EMBL" id="MCGR01000120">
    <property type="protein sequence ID" value="ORY46312.1"/>
    <property type="molecule type" value="Genomic_DNA"/>
</dbReference>
<accession>A0A1Y2CH28</accession>
<dbReference type="PANTHER" id="PTHR15615:SF36">
    <property type="entry name" value="PHO85 CYCLIN-5"/>
    <property type="match status" value="1"/>
</dbReference>
<evidence type="ECO:0000313" key="1">
    <source>
        <dbReference type="EMBL" id="ORY46312.1"/>
    </source>
</evidence>
<keyword evidence="2" id="KW-1185">Reference proteome</keyword>
<comment type="caution">
    <text evidence="1">The sequence shown here is derived from an EMBL/GenBank/DDBJ whole genome shotgun (WGS) entry which is preliminary data.</text>
</comment>
<dbReference type="Pfam" id="PF08613">
    <property type="entry name" value="Cyclin"/>
    <property type="match status" value="1"/>
</dbReference>
<dbReference type="InParanoid" id="A0A1Y2CH28"/>
<protein>
    <submittedName>
        <fullName evidence="1">Uncharacterized protein</fullName>
    </submittedName>
</protein>
<dbReference type="CDD" id="cd20557">
    <property type="entry name" value="CYCLIN_ScPCL1-like"/>
    <property type="match status" value="1"/>
</dbReference>
<dbReference type="AlphaFoldDB" id="A0A1Y2CH28"/>
<dbReference type="InterPro" id="IPR013922">
    <property type="entry name" value="Cyclin_PHO80-like"/>
</dbReference>
<dbReference type="Proteomes" id="UP000193467">
    <property type="component" value="Unassembled WGS sequence"/>
</dbReference>
<dbReference type="GO" id="GO:0005634">
    <property type="term" value="C:nucleus"/>
    <property type="evidence" value="ECO:0007669"/>
    <property type="project" value="TreeGrafter"/>
</dbReference>
<sequence length="53" mass="6136">CGRRMFLASLIGASKFLQDRNYSNRAWARISGLPVTEINVNERAFLNMMKFQL</sequence>
<proteinExistence type="predicted"/>
<dbReference type="STRING" id="106004.A0A1Y2CH28"/>
<dbReference type="PANTHER" id="PTHR15615">
    <property type="match status" value="1"/>
</dbReference>
<gene>
    <name evidence="1" type="ORF">BCR35DRAFT_258485</name>
</gene>
<dbReference type="Gene3D" id="1.10.472.10">
    <property type="entry name" value="Cyclin-like"/>
    <property type="match status" value="1"/>
</dbReference>
<name>A0A1Y2CH28_9BASI</name>
<evidence type="ECO:0000313" key="2">
    <source>
        <dbReference type="Proteomes" id="UP000193467"/>
    </source>
</evidence>
<dbReference type="OrthoDB" id="286814at2759"/>